<comment type="function">
    <text evidence="13">Cell wall formation.</text>
</comment>
<evidence type="ECO:0000256" key="4">
    <source>
        <dbReference type="ARBA" id="ARBA00022598"/>
    </source>
</evidence>
<name>A0ABP8A5X0_9MICO</name>
<keyword evidence="5" id="KW-0479">Metal-binding</keyword>
<evidence type="ECO:0000256" key="1">
    <source>
        <dbReference type="ARBA" id="ARBA00001936"/>
    </source>
</evidence>
<keyword evidence="17" id="KW-1185">Reference proteome</keyword>
<dbReference type="Gene3D" id="3.40.50.20">
    <property type="match status" value="1"/>
</dbReference>
<comment type="similarity">
    <text evidence="3 13">Belongs to the D-alanine--D-alanine ligase family.</text>
</comment>
<dbReference type="InterPro" id="IPR011127">
    <property type="entry name" value="Dala_Dala_lig_N"/>
</dbReference>
<proteinExistence type="inferred from homology"/>
<keyword evidence="6 14" id="KW-0547">Nucleotide-binding</keyword>
<dbReference type="Gene3D" id="3.30.470.20">
    <property type="entry name" value="ATP-grasp fold, B domain"/>
    <property type="match status" value="1"/>
</dbReference>
<dbReference type="InterPro" id="IPR000291">
    <property type="entry name" value="D-Ala_lig_Van_CS"/>
</dbReference>
<dbReference type="Pfam" id="PF07478">
    <property type="entry name" value="Dala_Dala_lig_C"/>
    <property type="match status" value="1"/>
</dbReference>
<feature type="domain" description="ATP-grasp" evidence="15">
    <location>
        <begin position="148"/>
        <end position="356"/>
    </location>
</feature>
<evidence type="ECO:0000256" key="8">
    <source>
        <dbReference type="ARBA" id="ARBA00022842"/>
    </source>
</evidence>
<evidence type="ECO:0000313" key="16">
    <source>
        <dbReference type="EMBL" id="GAA4178522.1"/>
    </source>
</evidence>
<keyword evidence="11" id="KW-0464">Manganese</keyword>
<keyword evidence="8" id="KW-0460">Magnesium</keyword>
<comment type="catalytic activity">
    <reaction evidence="13">
        <text>2 D-alanine + ATP = D-alanyl-D-alanine + ADP + phosphate + H(+)</text>
        <dbReference type="Rhea" id="RHEA:11224"/>
        <dbReference type="ChEBI" id="CHEBI:15378"/>
        <dbReference type="ChEBI" id="CHEBI:30616"/>
        <dbReference type="ChEBI" id="CHEBI:43474"/>
        <dbReference type="ChEBI" id="CHEBI:57416"/>
        <dbReference type="ChEBI" id="CHEBI:57822"/>
        <dbReference type="ChEBI" id="CHEBI:456216"/>
        <dbReference type="EC" id="6.3.2.4"/>
    </reaction>
</comment>
<dbReference type="PROSITE" id="PS00843">
    <property type="entry name" value="DALA_DALA_LIGASE_1"/>
    <property type="match status" value="1"/>
</dbReference>
<reference evidence="17" key="1">
    <citation type="journal article" date="2019" name="Int. J. Syst. Evol. Microbiol.">
        <title>The Global Catalogue of Microorganisms (GCM) 10K type strain sequencing project: providing services to taxonomists for standard genome sequencing and annotation.</title>
        <authorList>
            <consortium name="The Broad Institute Genomics Platform"/>
            <consortium name="The Broad Institute Genome Sequencing Center for Infectious Disease"/>
            <person name="Wu L."/>
            <person name="Ma J."/>
        </authorList>
    </citation>
    <scope>NUCLEOTIDE SEQUENCE [LARGE SCALE GENOMIC DNA]</scope>
    <source>
        <strain evidence="17">JCM 17591</strain>
    </source>
</reference>
<evidence type="ECO:0000256" key="3">
    <source>
        <dbReference type="ARBA" id="ARBA00010871"/>
    </source>
</evidence>
<dbReference type="Proteomes" id="UP001501079">
    <property type="component" value="Unassembled WGS sequence"/>
</dbReference>
<dbReference type="PROSITE" id="PS50975">
    <property type="entry name" value="ATP_GRASP"/>
    <property type="match status" value="1"/>
</dbReference>
<dbReference type="InterPro" id="IPR005905">
    <property type="entry name" value="D_ala_D_ala"/>
</dbReference>
<dbReference type="Gene3D" id="3.30.1490.20">
    <property type="entry name" value="ATP-grasp fold, A domain"/>
    <property type="match status" value="1"/>
</dbReference>
<dbReference type="PANTHER" id="PTHR23132">
    <property type="entry name" value="D-ALANINE--D-ALANINE LIGASE"/>
    <property type="match status" value="1"/>
</dbReference>
<dbReference type="HAMAP" id="MF_00047">
    <property type="entry name" value="Dala_Dala_lig"/>
    <property type="match status" value="1"/>
</dbReference>
<evidence type="ECO:0000256" key="12">
    <source>
        <dbReference type="ARBA" id="ARBA00023316"/>
    </source>
</evidence>
<evidence type="ECO:0000256" key="14">
    <source>
        <dbReference type="PROSITE-ProRule" id="PRU00409"/>
    </source>
</evidence>
<dbReference type="PROSITE" id="PS00844">
    <property type="entry name" value="DALA_DALA_LIGASE_2"/>
    <property type="match status" value="1"/>
</dbReference>
<dbReference type="RefSeq" id="WP_344755665.1">
    <property type="nucleotide sequence ID" value="NZ_BAABBW010000005.1"/>
</dbReference>
<keyword evidence="10 13" id="KW-0573">Peptidoglycan synthesis</keyword>
<keyword evidence="4 13" id="KW-0436">Ligase</keyword>
<evidence type="ECO:0000259" key="15">
    <source>
        <dbReference type="PROSITE" id="PS50975"/>
    </source>
</evidence>
<comment type="cofactor">
    <cofactor evidence="1">
        <name>Mn(2+)</name>
        <dbReference type="ChEBI" id="CHEBI:29035"/>
    </cofactor>
</comment>
<comment type="caution">
    <text evidence="16">The sequence shown here is derived from an EMBL/GenBank/DDBJ whole genome shotgun (WGS) entry which is preliminary data.</text>
</comment>
<organism evidence="16 17">
    <name type="scientific">Gryllotalpicola koreensis</name>
    <dbReference type="NCBI Taxonomy" id="993086"/>
    <lineage>
        <taxon>Bacteria</taxon>
        <taxon>Bacillati</taxon>
        <taxon>Actinomycetota</taxon>
        <taxon>Actinomycetes</taxon>
        <taxon>Micrococcales</taxon>
        <taxon>Microbacteriaceae</taxon>
        <taxon>Gryllotalpicola</taxon>
    </lineage>
</organism>
<evidence type="ECO:0000256" key="5">
    <source>
        <dbReference type="ARBA" id="ARBA00022723"/>
    </source>
</evidence>
<sequence length="363" mass="37905">MTDKLALALLFGGRSSEHSVSVATAGGVLGALDPEKYEIIPVGITRDGGYVLGSTDPADYFMGEGRMPEVRDDGSRVEWPRDAVSHELTITSASGEVRGVHVDAVFPILHGLWGEDGTVQGMLELVDLPVVGSGVLASALGMDKHFMKTVFVQSGLPVAPWATISRRQWADDPASVHAAASALGYPVFVKPARAGSSVGVGKATDAAGLALVVEAALAEDTRALVEPAVVGREIEIAVLGSAGGAKPRASVAGEIVLTGREFYDFEGKYLGGDGVELVTPAALSGEQLAEMQELAIRAFEAIGAAALSRVDFFLTESGWVINEINTMPGFTPISMYPKCWEASGLPYPALIDELVALALDARG</sequence>
<keyword evidence="9 13" id="KW-0133">Cell shape</keyword>
<gene>
    <name evidence="13" type="primary">ddl</name>
    <name evidence="16" type="ORF">GCM10022287_28910</name>
</gene>
<dbReference type="SUPFAM" id="SSF56059">
    <property type="entry name" value="Glutathione synthetase ATP-binding domain-like"/>
    <property type="match status" value="1"/>
</dbReference>
<evidence type="ECO:0000256" key="6">
    <source>
        <dbReference type="ARBA" id="ARBA00022741"/>
    </source>
</evidence>
<dbReference type="PIRSF" id="PIRSF039102">
    <property type="entry name" value="Ddl/VanB"/>
    <property type="match status" value="1"/>
</dbReference>
<dbReference type="GO" id="GO:0016874">
    <property type="term" value="F:ligase activity"/>
    <property type="evidence" value="ECO:0007669"/>
    <property type="project" value="UniProtKB-KW"/>
</dbReference>
<comment type="cofactor">
    <cofactor evidence="2">
        <name>Mg(2+)</name>
        <dbReference type="ChEBI" id="CHEBI:18420"/>
    </cofactor>
</comment>
<keyword evidence="12 13" id="KW-0961">Cell wall biogenesis/degradation</keyword>
<dbReference type="InterPro" id="IPR016185">
    <property type="entry name" value="PreATP-grasp_dom_sf"/>
</dbReference>
<dbReference type="NCBIfam" id="NF002528">
    <property type="entry name" value="PRK01966.1-4"/>
    <property type="match status" value="1"/>
</dbReference>
<dbReference type="InterPro" id="IPR011095">
    <property type="entry name" value="Dala_Dala_lig_C"/>
</dbReference>
<dbReference type="EC" id="6.3.2.4" evidence="13"/>
<dbReference type="PANTHER" id="PTHR23132:SF25">
    <property type="entry name" value="D-ALANINE--D-ALANINE LIGASE A"/>
    <property type="match status" value="1"/>
</dbReference>
<evidence type="ECO:0000313" key="17">
    <source>
        <dbReference type="Proteomes" id="UP001501079"/>
    </source>
</evidence>
<comment type="pathway">
    <text evidence="13">Cell wall biogenesis; peptidoglycan biosynthesis.</text>
</comment>
<dbReference type="InterPro" id="IPR013815">
    <property type="entry name" value="ATP_grasp_subdomain_1"/>
</dbReference>
<dbReference type="SUPFAM" id="SSF52440">
    <property type="entry name" value="PreATP-grasp domain"/>
    <property type="match status" value="1"/>
</dbReference>
<evidence type="ECO:0000256" key="10">
    <source>
        <dbReference type="ARBA" id="ARBA00022984"/>
    </source>
</evidence>
<evidence type="ECO:0000256" key="13">
    <source>
        <dbReference type="HAMAP-Rule" id="MF_00047"/>
    </source>
</evidence>
<comment type="subcellular location">
    <subcellularLocation>
        <location evidence="13">Cytoplasm</location>
    </subcellularLocation>
</comment>
<evidence type="ECO:0000256" key="7">
    <source>
        <dbReference type="ARBA" id="ARBA00022840"/>
    </source>
</evidence>
<evidence type="ECO:0000256" key="2">
    <source>
        <dbReference type="ARBA" id="ARBA00001946"/>
    </source>
</evidence>
<dbReference type="EMBL" id="BAABBW010000005">
    <property type="protein sequence ID" value="GAA4178522.1"/>
    <property type="molecule type" value="Genomic_DNA"/>
</dbReference>
<evidence type="ECO:0000256" key="11">
    <source>
        <dbReference type="ARBA" id="ARBA00023211"/>
    </source>
</evidence>
<accession>A0ABP8A5X0</accession>
<dbReference type="Pfam" id="PF01820">
    <property type="entry name" value="Dala_Dala_lig_N"/>
    <property type="match status" value="1"/>
</dbReference>
<keyword evidence="13" id="KW-0963">Cytoplasm</keyword>
<keyword evidence="7 14" id="KW-0067">ATP-binding</keyword>
<evidence type="ECO:0000256" key="9">
    <source>
        <dbReference type="ARBA" id="ARBA00022960"/>
    </source>
</evidence>
<dbReference type="InterPro" id="IPR011761">
    <property type="entry name" value="ATP-grasp"/>
</dbReference>
<protein>
    <recommendedName>
        <fullName evidence="13">D-alanine--D-alanine ligase</fullName>
        <ecNumber evidence="13">6.3.2.4</ecNumber>
    </recommendedName>
    <alternativeName>
        <fullName evidence="13">D-Ala-D-Ala ligase</fullName>
    </alternativeName>
    <alternativeName>
        <fullName evidence="13">D-alanylalanine synthetase</fullName>
    </alternativeName>
</protein>
<dbReference type="NCBIfam" id="TIGR01205">
    <property type="entry name" value="D_ala_D_alaTIGR"/>
    <property type="match status" value="1"/>
</dbReference>